<dbReference type="PROSITE" id="PS50929">
    <property type="entry name" value="ABC_TM1F"/>
    <property type="match status" value="1"/>
</dbReference>
<keyword evidence="10" id="KW-1185">Reference proteome</keyword>
<dbReference type="InterPro" id="IPR050173">
    <property type="entry name" value="ABC_transporter_C-like"/>
</dbReference>
<name>A0A8K0CJU7_IGNLU</name>
<evidence type="ECO:0000256" key="7">
    <source>
        <dbReference type="SAM" id="Phobius"/>
    </source>
</evidence>
<reference evidence="9" key="1">
    <citation type="submission" date="2019-08" db="EMBL/GenBank/DDBJ databases">
        <title>The genome of the North American firefly Photinus pyralis.</title>
        <authorList>
            <consortium name="Photinus pyralis genome working group"/>
            <person name="Fallon T.R."/>
            <person name="Sander Lower S.E."/>
            <person name="Weng J.-K."/>
        </authorList>
    </citation>
    <scope>NUCLEOTIDE SEQUENCE</scope>
    <source>
        <strain evidence="9">TRF0915ILg1</strain>
        <tissue evidence="9">Whole body</tissue>
    </source>
</reference>
<dbReference type="SUPFAM" id="SSF90123">
    <property type="entry name" value="ABC transporter transmembrane region"/>
    <property type="match status" value="1"/>
</dbReference>
<evidence type="ECO:0000256" key="5">
    <source>
        <dbReference type="ARBA" id="ARBA00022989"/>
    </source>
</evidence>
<dbReference type="Gene3D" id="1.20.1560.10">
    <property type="entry name" value="ABC transporter type 1, transmembrane domain"/>
    <property type="match status" value="1"/>
</dbReference>
<proteinExistence type="predicted"/>
<evidence type="ECO:0000256" key="2">
    <source>
        <dbReference type="ARBA" id="ARBA00022692"/>
    </source>
</evidence>
<evidence type="ECO:0000256" key="3">
    <source>
        <dbReference type="ARBA" id="ARBA00022741"/>
    </source>
</evidence>
<protein>
    <recommendedName>
        <fullName evidence="8">ABC transmembrane type-1 domain-containing protein</fullName>
    </recommendedName>
</protein>
<dbReference type="PANTHER" id="PTHR24223:SF448">
    <property type="entry name" value="FI20146P1-RELATED"/>
    <property type="match status" value="1"/>
</dbReference>
<dbReference type="GO" id="GO:0005524">
    <property type="term" value="F:ATP binding"/>
    <property type="evidence" value="ECO:0007669"/>
    <property type="project" value="UniProtKB-KW"/>
</dbReference>
<dbReference type="Pfam" id="PF00664">
    <property type="entry name" value="ABC_membrane"/>
    <property type="match status" value="1"/>
</dbReference>
<organism evidence="9 10">
    <name type="scientific">Ignelater luminosus</name>
    <name type="common">Cucubano</name>
    <name type="synonym">Pyrophorus luminosus</name>
    <dbReference type="NCBI Taxonomy" id="2038154"/>
    <lineage>
        <taxon>Eukaryota</taxon>
        <taxon>Metazoa</taxon>
        <taxon>Ecdysozoa</taxon>
        <taxon>Arthropoda</taxon>
        <taxon>Hexapoda</taxon>
        <taxon>Insecta</taxon>
        <taxon>Pterygota</taxon>
        <taxon>Neoptera</taxon>
        <taxon>Endopterygota</taxon>
        <taxon>Coleoptera</taxon>
        <taxon>Polyphaga</taxon>
        <taxon>Elateriformia</taxon>
        <taxon>Elateroidea</taxon>
        <taxon>Elateridae</taxon>
        <taxon>Agrypninae</taxon>
        <taxon>Pyrophorini</taxon>
        <taxon>Ignelater</taxon>
    </lineage>
</organism>
<feature type="domain" description="ABC transmembrane type-1" evidence="8">
    <location>
        <begin position="97"/>
        <end position="240"/>
    </location>
</feature>
<dbReference type="GO" id="GO:0016020">
    <property type="term" value="C:membrane"/>
    <property type="evidence" value="ECO:0007669"/>
    <property type="project" value="InterPro"/>
</dbReference>
<feature type="non-terminal residue" evidence="9">
    <location>
        <position position="1"/>
    </location>
</feature>
<evidence type="ECO:0000313" key="10">
    <source>
        <dbReference type="Proteomes" id="UP000801492"/>
    </source>
</evidence>
<keyword evidence="1" id="KW-0813">Transport</keyword>
<dbReference type="GO" id="GO:0140359">
    <property type="term" value="F:ABC-type transporter activity"/>
    <property type="evidence" value="ECO:0007669"/>
    <property type="project" value="InterPro"/>
</dbReference>
<dbReference type="InterPro" id="IPR036640">
    <property type="entry name" value="ABC1_TM_sf"/>
</dbReference>
<feature type="transmembrane region" description="Helical" evidence="7">
    <location>
        <begin position="139"/>
        <end position="161"/>
    </location>
</feature>
<evidence type="ECO:0000313" key="9">
    <source>
        <dbReference type="EMBL" id="KAF2887001.1"/>
    </source>
</evidence>
<dbReference type="AlphaFoldDB" id="A0A8K0CJU7"/>
<evidence type="ECO:0000256" key="4">
    <source>
        <dbReference type="ARBA" id="ARBA00022840"/>
    </source>
</evidence>
<dbReference type="OrthoDB" id="6500128at2759"/>
<dbReference type="EMBL" id="VTPC01085599">
    <property type="protein sequence ID" value="KAF2887001.1"/>
    <property type="molecule type" value="Genomic_DNA"/>
</dbReference>
<gene>
    <name evidence="9" type="ORF">ILUMI_19172</name>
</gene>
<evidence type="ECO:0000259" key="8">
    <source>
        <dbReference type="PROSITE" id="PS50929"/>
    </source>
</evidence>
<keyword evidence="5 7" id="KW-1133">Transmembrane helix</keyword>
<dbReference type="InterPro" id="IPR011527">
    <property type="entry name" value="ABC1_TM_dom"/>
</dbReference>
<comment type="caution">
    <text evidence="9">The sequence shown here is derived from an EMBL/GenBank/DDBJ whole genome shotgun (WGS) entry which is preliminary data.</text>
</comment>
<accession>A0A8K0CJU7</accession>
<keyword evidence="6 7" id="KW-0472">Membrane</keyword>
<evidence type="ECO:0000256" key="1">
    <source>
        <dbReference type="ARBA" id="ARBA00022448"/>
    </source>
</evidence>
<keyword evidence="2 7" id="KW-0812">Transmembrane</keyword>
<dbReference type="PANTHER" id="PTHR24223">
    <property type="entry name" value="ATP-BINDING CASSETTE SUB-FAMILY C"/>
    <property type="match status" value="1"/>
</dbReference>
<sequence>MDAGSKYKRRPHPREHANPLAVLSFVYTLPIFFEGSKKDLEVDDIYEALSEHKSSTLGNRLQASWNLELERAKKSNRKPSLLRSLLKTFGAEYMVYGFILAVLDVGIKLTQPICLAQLIAYFAPNPENPTQITETEAYLYAMGVVLCSLAHVTIQHPYMLVVQHIGMKLRIACCSLIYRKALQLSKTALGQTTVGQVVNLLSNDVNRFDISLVFVHHMWVGPVQTMVAMYLMYMEVGISA</sequence>
<keyword evidence="3" id="KW-0547">Nucleotide-binding</keyword>
<evidence type="ECO:0000256" key="6">
    <source>
        <dbReference type="ARBA" id="ARBA00023136"/>
    </source>
</evidence>
<dbReference type="Proteomes" id="UP000801492">
    <property type="component" value="Unassembled WGS sequence"/>
</dbReference>
<keyword evidence="4" id="KW-0067">ATP-binding</keyword>